<keyword evidence="5" id="KW-0812">Transmembrane</keyword>
<keyword evidence="3" id="KW-0813">Transport</keyword>
<dbReference type="Pfam" id="PF25967">
    <property type="entry name" value="RND-MFP_C"/>
    <property type="match status" value="1"/>
</dbReference>
<keyword evidence="10" id="KW-1185">Reference proteome</keyword>
<evidence type="ECO:0000256" key="4">
    <source>
        <dbReference type="SAM" id="Coils"/>
    </source>
</evidence>
<dbReference type="OrthoDB" id="9789643at2"/>
<evidence type="ECO:0000256" key="2">
    <source>
        <dbReference type="ARBA" id="ARBA00009477"/>
    </source>
</evidence>
<dbReference type="InterPro" id="IPR058792">
    <property type="entry name" value="Beta-barrel_RND_2"/>
</dbReference>
<comment type="similarity">
    <text evidence="2">Belongs to the membrane fusion protein (MFP) (TC 8.A.1) family.</text>
</comment>
<keyword evidence="5" id="KW-0472">Membrane</keyword>
<keyword evidence="4" id="KW-0175">Coiled coil</keyword>
<dbReference type="PANTHER" id="PTHR30469">
    <property type="entry name" value="MULTIDRUG RESISTANCE PROTEIN MDTA"/>
    <property type="match status" value="1"/>
</dbReference>
<dbReference type="Gene3D" id="2.40.50.100">
    <property type="match status" value="1"/>
</dbReference>
<dbReference type="SUPFAM" id="SSF111369">
    <property type="entry name" value="HlyD-like secretion proteins"/>
    <property type="match status" value="1"/>
</dbReference>
<reference evidence="9 10" key="1">
    <citation type="submission" date="2013-08" db="EMBL/GenBank/DDBJ databases">
        <title>Genome sequencing of Lysobacter.</title>
        <authorList>
            <person name="Zhang S."/>
            <person name="Wang G."/>
        </authorList>
    </citation>
    <scope>NUCLEOTIDE SEQUENCE [LARGE SCALE GENOMIC DNA]</scope>
    <source>
        <strain evidence="9 10">Ko07</strain>
    </source>
</reference>
<dbReference type="Gene3D" id="1.10.287.470">
    <property type="entry name" value="Helix hairpin bin"/>
    <property type="match status" value="1"/>
</dbReference>
<evidence type="ECO:0000313" key="9">
    <source>
        <dbReference type="EMBL" id="KGM52862.1"/>
    </source>
</evidence>
<feature type="domain" description="Multidrug resistance protein MdtA-like barrel-sandwich hybrid" evidence="6">
    <location>
        <begin position="85"/>
        <end position="231"/>
    </location>
</feature>
<dbReference type="Gene3D" id="2.40.30.170">
    <property type="match status" value="1"/>
</dbReference>
<comment type="caution">
    <text evidence="9">The sequence shown here is derived from an EMBL/GenBank/DDBJ whole genome shotgun (WGS) entry which is preliminary data.</text>
</comment>
<proteinExistence type="inferred from homology"/>
<evidence type="ECO:0000256" key="1">
    <source>
        <dbReference type="ARBA" id="ARBA00004196"/>
    </source>
</evidence>
<gene>
    <name evidence="9" type="ORF">N792_01090</name>
</gene>
<name>A0A0A0EUR4_9GAMM</name>
<dbReference type="PANTHER" id="PTHR30469:SF38">
    <property type="entry name" value="HLYD FAMILY SECRETION PROTEIN"/>
    <property type="match status" value="1"/>
</dbReference>
<evidence type="ECO:0000259" key="6">
    <source>
        <dbReference type="Pfam" id="PF25917"/>
    </source>
</evidence>
<feature type="domain" description="Multidrug resistance protein MdtA-like C-terminal permuted SH3" evidence="8">
    <location>
        <begin position="342"/>
        <end position="401"/>
    </location>
</feature>
<dbReference type="InterPro" id="IPR006143">
    <property type="entry name" value="RND_pump_MFP"/>
</dbReference>
<dbReference type="RefSeq" id="WP_036191653.1">
    <property type="nucleotide sequence ID" value="NZ_AVPS01000001.1"/>
</dbReference>
<dbReference type="GO" id="GO:0015562">
    <property type="term" value="F:efflux transmembrane transporter activity"/>
    <property type="evidence" value="ECO:0007669"/>
    <property type="project" value="TreeGrafter"/>
</dbReference>
<dbReference type="STRING" id="1122185.N792_01090"/>
<dbReference type="Proteomes" id="UP000030017">
    <property type="component" value="Unassembled WGS sequence"/>
</dbReference>
<evidence type="ECO:0000259" key="7">
    <source>
        <dbReference type="Pfam" id="PF25954"/>
    </source>
</evidence>
<evidence type="ECO:0000256" key="3">
    <source>
        <dbReference type="ARBA" id="ARBA00022448"/>
    </source>
</evidence>
<dbReference type="InterPro" id="IPR058627">
    <property type="entry name" value="MdtA-like_C"/>
</dbReference>
<dbReference type="InterPro" id="IPR058625">
    <property type="entry name" value="MdtA-like_BSH"/>
</dbReference>
<dbReference type="GO" id="GO:1990281">
    <property type="term" value="C:efflux pump complex"/>
    <property type="evidence" value="ECO:0007669"/>
    <property type="project" value="TreeGrafter"/>
</dbReference>
<dbReference type="AlphaFoldDB" id="A0A0A0EUR4"/>
<feature type="transmembrane region" description="Helical" evidence="5">
    <location>
        <begin position="27"/>
        <end position="48"/>
    </location>
</feature>
<dbReference type="NCBIfam" id="TIGR01730">
    <property type="entry name" value="RND_mfp"/>
    <property type="match status" value="1"/>
</dbReference>
<evidence type="ECO:0000313" key="10">
    <source>
        <dbReference type="Proteomes" id="UP000030017"/>
    </source>
</evidence>
<organism evidence="9 10">
    <name type="scientific">Lysobacter concretionis Ko07 = DSM 16239</name>
    <dbReference type="NCBI Taxonomy" id="1122185"/>
    <lineage>
        <taxon>Bacteria</taxon>
        <taxon>Pseudomonadati</taxon>
        <taxon>Pseudomonadota</taxon>
        <taxon>Gammaproteobacteria</taxon>
        <taxon>Lysobacterales</taxon>
        <taxon>Lysobacteraceae</taxon>
        <taxon>Novilysobacter</taxon>
    </lineage>
</organism>
<sequence length="422" mass="43564">MTAQTDLLKELRIDRSAPPPAPSRRGLWIAVAIAAAVALLALAGWALFGRDDAPLVQTAPVVAIGGGNGGSASVLDATGYVVARRMATVSAKVTGKVREVLIEEGQRVEAGEVMATLDPVDANAQRELAVAQLNAARSQIGGAQARLHEADANATRLGALVGQQLVSQAQYDQAVAERDALRSQLLTAKRQAEVAAEQLAVADNGVDNTVVRAPFAGVVIAKAAQPGEMISPLSAGGGFTRTGIGTIVDMDSLEVEVDVGESYIGRVTPKMPVEAILNAYPDWRIPGEVIAIIPTADRGKATVKVRVALHQKDPRIVPDMGVRVSFLEPAAAGGADQGKPGVLAPAAAIVSRDGEQVAFVVATPAAKESKVSRRVLHLGRSLGDDREVTSGLGGGDVVVLDPPQALADGASVRVATQTDSDK</sequence>
<evidence type="ECO:0000256" key="5">
    <source>
        <dbReference type="SAM" id="Phobius"/>
    </source>
</evidence>
<dbReference type="eggNOG" id="COG0845">
    <property type="taxonomic scope" value="Bacteria"/>
</dbReference>
<dbReference type="EMBL" id="AVPS01000001">
    <property type="protein sequence ID" value="KGM52862.1"/>
    <property type="molecule type" value="Genomic_DNA"/>
</dbReference>
<accession>A0A0A0EUR4</accession>
<keyword evidence="5" id="KW-1133">Transmembrane helix</keyword>
<feature type="coiled-coil region" evidence="4">
    <location>
        <begin position="133"/>
        <end position="198"/>
    </location>
</feature>
<feature type="domain" description="CusB-like beta-barrel" evidence="7">
    <location>
        <begin position="255"/>
        <end position="326"/>
    </location>
</feature>
<dbReference type="Pfam" id="PF25917">
    <property type="entry name" value="BSH_RND"/>
    <property type="match status" value="1"/>
</dbReference>
<dbReference type="Gene3D" id="2.40.420.20">
    <property type="match status" value="1"/>
</dbReference>
<comment type="subcellular location">
    <subcellularLocation>
        <location evidence="1">Cell envelope</location>
    </subcellularLocation>
</comment>
<dbReference type="Pfam" id="PF25954">
    <property type="entry name" value="Beta-barrel_RND_2"/>
    <property type="match status" value="1"/>
</dbReference>
<protein>
    <submittedName>
        <fullName evidence="9">Acriflavin resistance protein</fullName>
    </submittedName>
</protein>
<evidence type="ECO:0000259" key="8">
    <source>
        <dbReference type="Pfam" id="PF25967"/>
    </source>
</evidence>